<protein>
    <recommendedName>
        <fullName evidence="4">Peptidyl-prolyl cis-trans isomerase</fullName>
        <shortName evidence="4">PPIase</shortName>
        <ecNumber evidence="4">5.2.1.8</ecNumber>
    </recommendedName>
</protein>
<keyword evidence="2 4" id="KW-0697">Rotamase</keyword>
<dbReference type="InterPro" id="IPR029000">
    <property type="entry name" value="Cyclophilin-like_dom_sf"/>
</dbReference>
<proteinExistence type="inferred from homology"/>
<dbReference type="PRINTS" id="PR00153">
    <property type="entry name" value="CSAPPISMRASE"/>
</dbReference>
<dbReference type="Pfam" id="PF00160">
    <property type="entry name" value="Pro_isomerase"/>
    <property type="match status" value="1"/>
</dbReference>
<dbReference type="PROSITE" id="PS00170">
    <property type="entry name" value="CSA_PPIASE_1"/>
    <property type="match status" value="1"/>
</dbReference>
<comment type="function">
    <text evidence="4">PPIases accelerate the folding of proteins. It catalyzes the cis-trans isomerization of proline imidic peptide bonds in oligopeptides.</text>
</comment>
<dbReference type="InterPro" id="IPR044666">
    <property type="entry name" value="Cyclophilin_A-like"/>
</dbReference>
<name>A0ABR3K314_TRISP</name>
<evidence type="ECO:0000256" key="1">
    <source>
        <dbReference type="ARBA" id="ARBA00000971"/>
    </source>
</evidence>
<dbReference type="PANTHER" id="PTHR45625:SF2">
    <property type="entry name" value="PEPTIDYL-PROLYL CIS-TRANS ISOMERASE-LIKE 3"/>
    <property type="match status" value="1"/>
</dbReference>
<evidence type="ECO:0000313" key="6">
    <source>
        <dbReference type="EMBL" id="KAL1226596.1"/>
    </source>
</evidence>
<gene>
    <name evidence="6" type="ORF">TSPI_08171</name>
</gene>
<dbReference type="InterPro" id="IPR024936">
    <property type="entry name" value="Cyclophilin-type_PPIase"/>
</dbReference>
<accession>A0ABR3K314</accession>
<dbReference type="Proteomes" id="UP001558632">
    <property type="component" value="Unassembled WGS sequence"/>
</dbReference>
<comment type="catalytic activity">
    <reaction evidence="1 4">
        <text>[protein]-peptidylproline (omega=180) = [protein]-peptidylproline (omega=0)</text>
        <dbReference type="Rhea" id="RHEA:16237"/>
        <dbReference type="Rhea" id="RHEA-COMP:10747"/>
        <dbReference type="Rhea" id="RHEA-COMP:10748"/>
        <dbReference type="ChEBI" id="CHEBI:83833"/>
        <dbReference type="ChEBI" id="CHEBI:83834"/>
        <dbReference type="EC" id="5.2.1.8"/>
    </reaction>
</comment>
<evidence type="ECO:0000256" key="2">
    <source>
        <dbReference type="ARBA" id="ARBA00023110"/>
    </source>
</evidence>
<dbReference type="InterPro" id="IPR020892">
    <property type="entry name" value="Cyclophilin-type_PPIase_CS"/>
</dbReference>
<organism evidence="6 7">
    <name type="scientific">Trichinella spiralis</name>
    <name type="common">Trichina worm</name>
    <dbReference type="NCBI Taxonomy" id="6334"/>
    <lineage>
        <taxon>Eukaryota</taxon>
        <taxon>Metazoa</taxon>
        <taxon>Ecdysozoa</taxon>
        <taxon>Nematoda</taxon>
        <taxon>Enoplea</taxon>
        <taxon>Dorylaimia</taxon>
        <taxon>Trichinellida</taxon>
        <taxon>Trichinellidae</taxon>
        <taxon>Trichinella</taxon>
    </lineage>
</organism>
<evidence type="ECO:0000256" key="4">
    <source>
        <dbReference type="RuleBase" id="RU363019"/>
    </source>
</evidence>
<comment type="caution">
    <text evidence="6">The sequence shown here is derived from an EMBL/GenBank/DDBJ whole genome shotgun (WGS) entry which is preliminary data.</text>
</comment>
<dbReference type="InterPro" id="IPR002130">
    <property type="entry name" value="Cyclophilin-type_PPIase_dom"/>
</dbReference>
<sequence>MSVTLHTNFGDLKIELHCEACPKTCENFLALCASGYYDGCLFHRNIKGFMIQTGDPSGTGKGGQSIWGQEFEDELREELKHNCRGIVPWPTRVRIPTRRSSSSHGFETLDEIEKVSVNEKHRPLQDIKIQSVTIHANPIADKCAKS</sequence>
<dbReference type="PANTHER" id="PTHR45625">
    <property type="entry name" value="PEPTIDYL-PROLYL CIS-TRANS ISOMERASE-RELATED"/>
    <property type="match status" value="1"/>
</dbReference>
<dbReference type="PROSITE" id="PS50072">
    <property type="entry name" value="CSA_PPIASE_2"/>
    <property type="match status" value="1"/>
</dbReference>
<reference evidence="6 7" key="1">
    <citation type="submission" date="2024-07" db="EMBL/GenBank/DDBJ databases">
        <title>Enhanced genomic and transcriptomic resources for Trichinella pseudospiralis and T. spiralis underpin the discovery of pronounced molecular differences between stages and species.</title>
        <authorList>
            <person name="Pasi K.K."/>
            <person name="La Rosa G."/>
            <person name="Gomez-Morales M.A."/>
            <person name="Tosini F."/>
            <person name="Sumanam S."/>
            <person name="Young N.D."/>
            <person name="Chang B.C."/>
            <person name="Robin G.B."/>
        </authorList>
    </citation>
    <scope>NUCLEOTIDE SEQUENCE [LARGE SCALE GENOMIC DNA]</scope>
    <source>
        <strain evidence="6">ISS534</strain>
    </source>
</reference>
<keyword evidence="7" id="KW-1185">Reference proteome</keyword>
<keyword evidence="3 4" id="KW-0413">Isomerase</keyword>
<evidence type="ECO:0000256" key="3">
    <source>
        <dbReference type="ARBA" id="ARBA00023235"/>
    </source>
</evidence>
<dbReference type="EC" id="5.2.1.8" evidence="4"/>
<evidence type="ECO:0000259" key="5">
    <source>
        <dbReference type="PROSITE" id="PS50072"/>
    </source>
</evidence>
<dbReference type="EMBL" id="JBEUSY010000566">
    <property type="protein sequence ID" value="KAL1226596.1"/>
    <property type="molecule type" value="Genomic_DNA"/>
</dbReference>
<dbReference type="SUPFAM" id="SSF50891">
    <property type="entry name" value="Cyclophilin-like"/>
    <property type="match status" value="1"/>
</dbReference>
<comment type="similarity">
    <text evidence="4">Belongs to the cyclophilin-type PPIase family.</text>
</comment>
<feature type="domain" description="PPIase cyclophilin-type" evidence="5">
    <location>
        <begin position="6"/>
        <end position="146"/>
    </location>
</feature>
<dbReference type="PIRSF" id="PIRSF001467">
    <property type="entry name" value="Peptidylpro_ismrse"/>
    <property type="match status" value="1"/>
</dbReference>
<evidence type="ECO:0000313" key="7">
    <source>
        <dbReference type="Proteomes" id="UP001558632"/>
    </source>
</evidence>
<dbReference type="Gene3D" id="2.40.100.10">
    <property type="entry name" value="Cyclophilin-like"/>
    <property type="match status" value="2"/>
</dbReference>